<dbReference type="AlphaFoldDB" id="A0A4Y2MIM7"/>
<evidence type="ECO:0000313" key="2">
    <source>
        <dbReference type="Proteomes" id="UP000499080"/>
    </source>
</evidence>
<organism evidence="1 2">
    <name type="scientific">Araneus ventricosus</name>
    <name type="common">Orbweaver spider</name>
    <name type="synonym">Epeira ventricosa</name>
    <dbReference type="NCBI Taxonomy" id="182803"/>
    <lineage>
        <taxon>Eukaryota</taxon>
        <taxon>Metazoa</taxon>
        <taxon>Ecdysozoa</taxon>
        <taxon>Arthropoda</taxon>
        <taxon>Chelicerata</taxon>
        <taxon>Arachnida</taxon>
        <taxon>Araneae</taxon>
        <taxon>Araneomorphae</taxon>
        <taxon>Entelegynae</taxon>
        <taxon>Araneoidea</taxon>
        <taxon>Araneidae</taxon>
        <taxon>Araneus</taxon>
    </lineage>
</organism>
<dbReference type="EMBL" id="BGPR01007363">
    <property type="protein sequence ID" value="GBN26284.1"/>
    <property type="molecule type" value="Genomic_DNA"/>
</dbReference>
<gene>
    <name evidence="1" type="ORF">AVEN_148444_1</name>
</gene>
<keyword evidence="2" id="KW-1185">Reference proteome</keyword>
<dbReference type="Proteomes" id="UP000499080">
    <property type="component" value="Unassembled WGS sequence"/>
</dbReference>
<proteinExistence type="predicted"/>
<reference evidence="1 2" key="1">
    <citation type="journal article" date="2019" name="Sci. Rep.">
        <title>Orb-weaving spider Araneus ventricosus genome elucidates the spidroin gene catalogue.</title>
        <authorList>
            <person name="Kono N."/>
            <person name="Nakamura H."/>
            <person name="Ohtoshi R."/>
            <person name="Moran D.A.P."/>
            <person name="Shinohara A."/>
            <person name="Yoshida Y."/>
            <person name="Fujiwara M."/>
            <person name="Mori M."/>
            <person name="Tomita M."/>
            <person name="Arakawa K."/>
        </authorList>
    </citation>
    <scope>NUCLEOTIDE SEQUENCE [LARGE SCALE GENOMIC DNA]</scope>
</reference>
<accession>A0A4Y2MIM7</accession>
<name>A0A4Y2MIM7_ARAVE</name>
<evidence type="ECO:0000313" key="1">
    <source>
        <dbReference type="EMBL" id="GBN26284.1"/>
    </source>
</evidence>
<comment type="caution">
    <text evidence="1">The sequence shown here is derived from an EMBL/GenBank/DDBJ whole genome shotgun (WGS) entry which is preliminary data.</text>
</comment>
<protein>
    <submittedName>
        <fullName evidence="1">Uncharacterized protein</fullName>
    </submittedName>
</protein>
<sequence>MRLVPIISEIPVPKPSEKLEDILQDSEKECQAYDKDFHCVLDSSEPQPSSQQELDDLVRDLGLSKDSAEL</sequence>
<dbReference type="OrthoDB" id="7890494at2759"/>